<evidence type="ECO:0000256" key="1">
    <source>
        <dbReference type="SAM" id="SignalP"/>
    </source>
</evidence>
<protein>
    <submittedName>
        <fullName evidence="2">Uncharacterized protein</fullName>
    </submittedName>
</protein>
<evidence type="ECO:0000313" key="2">
    <source>
        <dbReference type="EMBL" id="OPJ84904.1"/>
    </source>
</evidence>
<reference evidence="2 3" key="1">
    <citation type="submission" date="2016-02" db="EMBL/GenBank/DDBJ databases">
        <title>Band-tailed pigeon sequencing and assembly.</title>
        <authorList>
            <person name="Soares A.E."/>
            <person name="Novak B.J."/>
            <person name="Rice E.S."/>
            <person name="O'Connell B."/>
            <person name="Chang D."/>
            <person name="Weber S."/>
            <person name="Shapiro B."/>
        </authorList>
    </citation>
    <scope>NUCLEOTIDE SEQUENCE [LARGE SCALE GENOMIC DNA]</scope>
    <source>
        <strain evidence="2">BTP2013</strain>
        <tissue evidence="2">Blood</tissue>
    </source>
</reference>
<keyword evidence="1" id="KW-0732">Signal</keyword>
<dbReference type="EMBL" id="LSYS01002950">
    <property type="protein sequence ID" value="OPJ84904.1"/>
    <property type="molecule type" value="Genomic_DNA"/>
</dbReference>
<feature type="chain" id="PRO_5010743400" evidence="1">
    <location>
        <begin position="25"/>
        <end position="136"/>
    </location>
</feature>
<dbReference type="Proteomes" id="UP000190648">
    <property type="component" value="Unassembled WGS sequence"/>
</dbReference>
<evidence type="ECO:0000313" key="3">
    <source>
        <dbReference type="Proteomes" id="UP000190648"/>
    </source>
</evidence>
<dbReference type="AlphaFoldDB" id="A0A1V4KKD3"/>
<name>A0A1V4KKD3_PATFA</name>
<organism evidence="2 3">
    <name type="scientific">Patagioenas fasciata monilis</name>
    <dbReference type="NCBI Taxonomy" id="372326"/>
    <lineage>
        <taxon>Eukaryota</taxon>
        <taxon>Metazoa</taxon>
        <taxon>Chordata</taxon>
        <taxon>Craniata</taxon>
        <taxon>Vertebrata</taxon>
        <taxon>Euteleostomi</taxon>
        <taxon>Archelosauria</taxon>
        <taxon>Archosauria</taxon>
        <taxon>Dinosauria</taxon>
        <taxon>Saurischia</taxon>
        <taxon>Theropoda</taxon>
        <taxon>Coelurosauria</taxon>
        <taxon>Aves</taxon>
        <taxon>Neognathae</taxon>
        <taxon>Neoaves</taxon>
        <taxon>Columbimorphae</taxon>
        <taxon>Columbiformes</taxon>
        <taxon>Columbidae</taxon>
        <taxon>Patagioenas</taxon>
    </lineage>
</organism>
<gene>
    <name evidence="2" type="ORF">AV530_017971</name>
</gene>
<sequence length="136" mass="16053">MHRNSTLIEITFLFTLELSRVALTYKIEIFLAEVKCCHRQSSSQKKKKRAEELKYTAHLEHGVWKRCSHQDRHTANLLGRCRRSHLYRLWPTWCSWILAEAEDIPGTDFPATSIVLRIIHYSTVLVWLMSQFYSSS</sequence>
<feature type="signal peptide" evidence="1">
    <location>
        <begin position="1"/>
        <end position="24"/>
    </location>
</feature>
<accession>A0A1V4KKD3</accession>
<comment type="caution">
    <text evidence="2">The sequence shown here is derived from an EMBL/GenBank/DDBJ whole genome shotgun (WGS) entry which is preliminary data.</text>
</comment>
<proteinExistence type="predicted"/>
<keyword evidence="3" id="KW-1185">Reference proteome</keyword>